<keyword evidence="2" id="KW-1185">Reference proteome</keyword>
<reference evidence="1" key="1">
    <citation type="submission" date="2022-07" db="EMBL/GenBank/DDBJ databases">
        <title>Genome Sequence of Phlebia brevispora.</title>
        <authorList>
            <person name="Buettner E."/>
        </authorList>
    </citation>
    <scope>NUCLEOTIDE SEQUENCE</scope>
    <source>
        <strain evidence="1">MPL23</strain>
    </source>
</reference>
<comment type="caution">
    <text evidence="1">The sequence shown here is derived from an EMBL/GenBank/DDBJ whole genome shotgun (WGS) entry which is preliminary data.</text>
</comment>
<dbReference type="EMBL" id="JANHOG010002883">
    <property type="protein sequence ID" value="KAJ3519069.1"/>
    <property type="molecule type" value="Genomic_DNA"/>
</dbReference>
<dbReference type="Proteomes" id="UP001148662">
    <property type="component" value="Unassembled WGS sequence"/>
</dbReference>
<sequence>MIRNVRDINWDYVGDSVPAFLTLIVIPLTYNIAYGVIAGIISYVLINGIAWLIRKISGDRFPPPNYDAAEPWVIPPGSIVPGWMRFIAGRTGMYKEHEEVNMEMHLQPPRSSLETSSVEQAKEVPEGHATPVYEKSE</sequence>
<organism evidence="1 2">
    <name type="scientific">Phlebia brevispora</name>
    <dbReference type="NCBI Taxonomy" id="194682"/>
    <lineage>
        <taxon>Eukaryota</taxon>
        <taxon>Fungi</taxon>
        <taxon>Dikarya</taxon>
        <taxon>Basidiomycota</taxon>
        <taxon>Agaricomycotina</taxon>
        <taxon>Agaricomycetes</taxon>
        <taxon>Polyporales</taxon>
        <taxon>Meruliaceae</taxon>
        <taxon>Phlebia</taxon>
    </lineage>
</organism>
<accession>A0ACC1RJ77</accession>
<protein>
    <submittedName>
        <fullName evidence="1">Uncharacterized protein</fullName>
    </submittedName>
</protein>
<evidence type="ECO:0000313" key="2">
    <source>
        <dbReference type="Proteomes" id="UP001148662"/>
    </source>
</evidence>
<proteinExistence type="predicted"/>
<gene>
    <name evidence="1" type="ORF">NM688_g9356</name>
</gene>
<name>A0ACC1RJ77_9APHY</name>
<evidence type="ECO:0000313" key="1">
    <source>
        <dbReference type="EMBL" id="KAJ3519069.1"/>
    </source>
</evidence>